<accession>A0A8X6V6W0</accession>
<name>A0A8X6V6W0_TRICX</name>
<organism evidence="2 3">
    <name type="scientific">Trichonephila clavipes</name>
    <name type="common">Golden silk orbweaver</name>
    <name type="synonym">Nephila clavipes</name>
    <dbReference type="NCBI Taxonomy" id="2585209"/>
    <lineage>
        <taxon>Eukaryota</taxon>
        <taxon>Metazoa</taxon>
        <taxon>Ecdysozoa</taxon>
        <taxon>Arthropoda</taxon>
        <taxon>Chelicerata</taxon>
        <taxon>Arachnida</taxon>
        <taxon>Araneae</taxon>
        <taxon>Araneomorphae</taxon>
        <taxon>Entelegynae</taxon>
        <taxon>Araneoidea</taxon>
        <taxon>Nephilidae</taxon>
        <taxon>Trichonephila</taxon>
    </lineage>
</organism>
<comment type="caution">
    <text evidence="2">The sequence shown here is derived from an EMBL/GenBank/DDBJ whole genome shotgun (WGS) entry which is preliminary data.</text>
</comment>
<keyword evidence="3" id="KW-1185">Reference proteome</keyword>
<proteinExistence type="predicted"/>
<protein>
    <submittedName>
        <fullName evidence="2">Uncharacterized protein</fullName>
    </submittedName>
</protein>
<dbReference type="EMBL" id="BMAU01021185">
    <property type="protein sequence ID" value="GFX95324.1"/>
    <property type="molecule type" value="Genomic_DNA"/>
</dbReference>
<evidence type="ECO:0000313" key="3">
    <source>
        <dbReference type="Proteomes" id="UP000887159"/>
    </source>
</evidence>
<dbReference type="Proteomes" id="UP000887159">
    <property type="component" value="Unassembled WGS sequence"/>
</dbReference>
<gene>
    <name evidence="2" type="ORF">TNCV_849141</name>
</gene>
<sequence length="143" mass="16151">MLDMPSQVTHCDLSMCKLKPWFVSWGKRISLEPVLQIPILGAVWVAFTPPNSHTTSTGRLWDSTSALLHGGCTRARTHDTRVYNHGHPNDAKRKPSDEETVHETKMASIQWKSIGMTNMASVELNLFLMTYQLLCSGFYSSFH</sequence>
<reference evidence="2" key="1">
    <citation type="submission" date="2020-08" db="EMBL/GenBank/DDBJ databases">
        <title>Multicomponent nature underlies the extraordinary mechanical properties of spider dragline silk.</title>
        <authorList>
            <person name="Kono N."/>
            <person name="Nakamura H."/>
            <person name="Mori M."/>
            <person name="Yoshida Y."/>
            <person name="Ohtoshi R."/>
            <person name="Malay A.D."/>
            <person name="Moran D.A.P."/>
            <person name="Tomita M."/>
            <person name="Numata K."/>
            <person name="Arakawa K."/>
        </authorList>
    </citation>
    <scope>NUCLEOTIDE SEQUENCE</scope>
</reference>
<evidence type="ECO:0000313" key="2">
    <source>
        <dbReference type="EMBL" id="GFX95324.1"/>
    </source>
</evidence>
<dbReference type="AlphaFoldDB" id="A0A8X6V6W0"/>
<feature type="region of interest" description="Disordered" evidence="1">
    <location>
        <begin position="80"/>
        <end position="102"/>
    </location>
</feature>
<evidence type="ECO:0000256" key="1">
    <source>
        <dbReference type="SAM" id="MobiDB-lite"/>
    </source>
</evidence>